<protein>
    <recommendedName>
        <fullName evidence="3">Tenascin-X</fullName>
    </recommendedName>
</protein>
<evidence type="ECO:0008006" key="3">
    <source>
        <dbReference type="Google" id="ProtNLM"/>
    </source>
</evidence>
<evidence type="ECO:0000313" key="1">
    <source>
        <dbReference type="EMBL" id="RKH56769.1"/>
    </source>
</evidence>
<sequence length="161" mass="16990">MKRILPLILTAFALACSGPDYQDQEGREDASLASSEAQLASGSISANPTTVRINLDRTNTGTTNICWSVSGASTAEVWLSLNGQVEKLFARAPSGCQSATWITAGNVFEFRLYAETAHTTLLNTATVIGEGYHGGVCGPCAANYSCFCGDNVCRRNGTLCP</sequence>
<dbReference type="EMBL" id="RAWB01000199">
    <property type="protein sequence ID" value="RKH56769.1"/>
    <property type="molecule type" value="Genomic_DNA"/>
</dbReference>
<accession>A0A3A8PL05</accession>
<gene>
    <name evidence="1" type="ORF">D7V93_19670</name>
</gene>
<organism evidence="1 2">
    <name type="scientific">Corallococcus llansteffanensis</name>
    <dbReference type="NCBI Taxonomy" id="2316731"/>
    <lineage>
        <taxon>Bacteria</taxon>
        <taxon>Pseudomonadati</taxon>
        <taxon>Myxococcota</taxon>
        <taxon>Myxococcia</taxon>
        <taxon>Myxococcales</taxon>
        <taxon>Cystobacterineae</taxon>
        <taxon>Myxococcaceae</taxon>
        <taxon>Corallococcus</taxon>
    </lineage>
</organism>
<dbReference type="PROSITE" id="PS51257">
    <property type="entry name" value="PROKAR_LIPOPROTEIN"/>
    <property type="match status" value="1"/>
</dbReference>
<evidence type="ECO:0000313" key="2">
    <source>
        <dbReference type="Proteomes" id="UP000272888"/>
    </source>
</evidence>
<reference evidence="2" key="1">
    <citation type="submission" date="2018-09" db="EMBL/GenBank/DDBJ databases">
        <authorList>
            <person name="Livingstone P.G."/>
            <person name="Whitworth D.E."/>
        </authorList>
    </citation>
    <scope>NUCLEOTIDE SEQUENCE [LARGE SCALE GENOMIC DNA]</scope>
    <source>
        <strain evidence="2">CA051B</strain>
    </source>
</reference>
<keyword evidence="2" id="KW-1185">Reference proteome</keyword>
<name>A0A3A8PL05_9BACT</name>
<comment type="caution">
    <text evidence="1">The sequence shown here is derived from an EMBL/GenBank/DDBJ whole genome shotgun (WGS) entry which is preliminary data.</text>
</comment>
<dbReference type="RefSeq" id="WP_120644881.1">
    <property type="nucleotide sequence ID" value="NZ_RAWB01000199.1"/>
</dbReference>
<dbReference type="Proteomes" id="UP000272888">
    <property type="component" value="Unassembled WGS sequence"/>
</dbReference>
<dbReference type="AlphaFoldDB" id="A0A3A8PL05"/>
<proteinExistence type="predicted"/>